<dbReference type="AlphaFoldDB" id="A0A9Q3I3B6"/>
<name>A0A9Q3I3B6_9BASI</name>
<keyword evidence="3" id="KW-1185">Reference proteome</keyword>
<accession>A0A9Q3I3B6</accession>
<proteinExistence type="predicted"/>
<evidence type="ECO:0000313" key="3">
    <source>
        <dbReference type="Proteomes" id="UP000765509"/>
    </source>
</evidence>
<dbReference type="Proteomes" id="UP000765509">
    <property type="component" value="Unassembled WGS sequence"/>
</dbReference>
<dbReference type="EMBL" id="AVOT02034006">
    <property type="protein sequence ID" value="MBW0528011.1"/>
    <property type="molecule type" value="Genomic_DNA"/>
</dbReference>
<feature type="region of interest" description="Disordered" evidence="1">
    <location>
        <begin position="49"/>
        <end position="76"/>
    </location>
</feature>
<organism evidence="2 3">
    <name type="scientific">Austropuccinia psidii MF-1</name>
    <dbReference type="NCBI Taxonomy" id="1389203"/>
    <lineage>
        <taxon>Eukaryota</taxon>
        <taxon>Fungi</taxon>
        <taxon>Dikarya</taxon>
        <taxon>Basidiomycota</taxon>
        <taxon>Pucciniomycotina</taxon>
        <taxon>Pucciniomycetes</taxon>
        <taxon>Pucciniales</taxon>
        <taxon>Sphaerophragmiaceae</taxon>
        <taxon>Austropuccinia</taxon>
    </lineage>
</organism>
<comment type="caution">
    <text evidence="2">The sequence shown here is derived from an EMBL/GenBank/DDBJ whole genome shotgun (WGS) entry which is preliminary data.</text>
</comment>
<reference evidence="2" key="1">
    <citation type="submission" date="2021-03" db="EMBL/GenBank/DDBJ databases">
        <title>Draft genome sequence of rust myrtle Austropuccinia psidii MF-1, a brazilian biotype.</title>
        <authorList>
            <person name="Quecine M.C."/>
            <person name="Pachon D.M.R."/>
            <person name="Bonatelli M.L."/>
            <person name="Correr F.H."/>
            <person name="Franceschini L.M."/>
            <person name="Leite T.F."/>
            <person name="Margarido G.R.A."/>
            <person name="Almeida C.A."/>
            <person name="Ferrarezi J.A."/>
            <person name="Labate C.A."/>
        </authorList>
    </citation>
    <scope>NUCLEOTIDE SEQUENCE</scope>
    <source>
        <strain evidence="2">MF-1</strain>
    </source>
</reference>
<sequence length="163" mass="18643">MISPSNNQLSLSLAIPHQSSDHLTVGTQPNDQMIVNELNVPTISLIPHDLKPVGTQPHNHNDLTDENSLNHNKPKSRQQERMLLYMNQTSGQLGLYNPSFSIPTLDKKKDENVSCLKLPPQKQLPRPYVLINRHNKPYLPIFMYQIHHSSVQHLSSINFKNWS</sequence>
<evidence type="ECO:0000256" key="1">
    <source>
        <dbReference type="SAM" id="MobiDB-lite"/>
    </source>
</evidence>
<gene>
    <name evidence="2" type="ORF">O181_067726</name>
</gene>
<protein>
    <submittedName>
        <fullName evidence="2">Uncharacterized protein</fullName>
    </submittedName>
</protein>
<evidence type="ECO:0000313" key="2">
    <source>
        <dbReference type="EMBL" id="MBW0528011.1"/>
    </source>
</evidence>